<dbReference type="EMBL" id="LZDD01000001">
    <property type="protein sequence ID" value="OJF71987.1"/>
    <property type="molecule type" value="Genomic_DNA"/>
</dbReference>
<proteinExistence type="predicted"/>
<accession>A0A1L8MMK0</accession>
<protein>
    <submittedName>
        <fullName evidence="1">Uncharacterized protein</fullName>
    </submittedName>
</protein>
<evidence type="ECO:0000313" key="1">
    <source>
        <dbReference type="EMBL" id="OJF71987.1"/>
    </source>
</evidence>
<reference evidence="2" key="1">
    <citation type="submission" date="2016-06" db="EMBL/GenBank/DDBJ databases">
        <authorList>
            <person name="de Vries S.P.W."/>
            <person name="Hadjirin N.F."/>
            <person name="Lay E.M."/>
            <person name="Zadoks R.N."/>
            <person name="Peacock S.J."/>
            <person name="Parkhill J."/>
            <person name="Grant A.J."/>
            <person name="Mcdougall S."/>
            <person name="Holmes M.A."/>
        </authorList>
    </citation>
    <scope>NUCLEOTIDE SEQUENCE [LARGE SCALE GENOMIC DNA]</scope>
    <source>
        <strain evidence="2">NZ1587</strain>
    </source>
</reference>
<name>A0A1L8MMK0_9STRE</name>
<dbReference type="AlphaFoldDB" id="A0A1L8MMK0"/>
<comment type="caution">
    <text evidence="1">The sequence shown here is derived from an EMBL/GenBank/DDBJ whole genome shotgun (WGS) entry which is preliminary data.</text>
</comment>
<keyword evidence="2" id="KW-1185">Reference proteome</keyword>
<gene>
    <name evidence="1" type="ORF">A9Q68_00135</name>
</gene>
<dbReference type="Proteomes" id="UP000182015">
    <property type="component" value="Unassembled WGS sequence"/>
</dbReference>
<evidence type="ECO:0000313" key="2">
    <source>
        <dbReference type="Proteomes" id="UP000182015"/>
    </source>
</evidence>
<organism evidence="1 2">
    <name type="scientific">Streptococcus bovimastitidis</name>
    <dbReference type="NCBI Taxonomy" id="1856638"/>
    <lineage>
        <taxon>Bacteria</taxon>
        <taxon>Bacillati</taxon>
        <taxon>Bacillota</taxon>
        <taxon>Bacilli</taxon>
        <taxon>Lactobacillales</taxon>
        <taxon>Streptococcaceae</taxon>
        <taxon>Streptococcus</taxon>
    </lineage>
</organism>
<sequence length="116" mass="13546">MEEIKENITHVLISNWEDFVPEMKQHWNPLKIGIYTSIGKHHSKMVCDYFAVSISESFANIIPITEKRSFNDSFDIILTDIVIPQNQLRLNQKSMIINLFPSRQDVLNLMDLIINN</sequence>